<keyword evidence="5" id="KW-0067">ATP-binding</keyword>
<keyword evidence="4 9" id="KW-0418">Kinase</keyword>
<dbReference type="InterPro" id="IPR032834">
    <property type="entry name" value="NatK-like_C"/>
</dbReference>
<dbReference type="InterPro" id="IPR016120">
    <property type="entry name" value="Sig_transdc_His_kin_SpoOB"/>
</dbReference>
<dbReference type="Pfam" id="PF14501">
    <property type="entry name" value="HATPase_c_5"/>
    <property type="match status" value="1"/>
</dbReference>
<evidence type="ECO:0000313" key="10">
    <source>
        <dbReference type="Proteomes" id="UP001597493"/>
    </source>
</evidence>
<dbReference type="Gene3D" id="3.30.565.10">
    <property type="entry name" value="Histidine kinase-like ATPase, C-terminal domain"/>
    <property type="match status" value="1"/>
</dbReference>
<evidence type="ECO:0000256" key="6">
    <source>
        <dbReference type="ARBA" id="ARBA00023012"/>
    </source>
</evidence>
<dbReference type="PANTHER" id="PTHR40448:SF1">
    <property type="entry name" value="TWO-COMPONENT SENSOR HISTIDINE KINASE"/>
    <property type="match status" value="1"/>
</dbReference>
<keyword evidence="7" id="KW-0472">Membrane</keyword>
<evidence type="ECO:0000313" key="9">
    <source>
        <dbReference type="EMBL" id="MFD2662822.1"/>
    </source>
</evidence>
<keyword evidence="10" id="KW-1185">Reference proteome</keyword>
<dbReference type="InterPro" id="IPR036890">
    <property type="entry name" value="HATPase_C_sf"/>
</dbReference>
<evidence type="ECO:0000256" key="1">
    <source>
        <dbReference type="ARBA" id="ARBA00022553"/>
    </source>
</evidence>
<keyword evidence="7" id="KW-1133">Transmembrane helix</keyword>
<dbReference type="PANTHER" id="PTHR40448">
    <property type="entry name" value="TWO-COMPONENT SENSOR HISTIDINE KINASE"/>
    <property type="match status" value="1"/>
</dbReference>
<proteinExistence type="predicted"/>
<dbReference type="Pfam" id="PF14689">
    <property type="entry name" value="SPOB_a"/>
    <property type="match status" value="1"/>
</dbReference>
<dbReference type="EC" id="2.7.13.3" evidence="9"/>
<feature type="domain" description="Histidine kinase" evidence="8">
    <location>
        <begin position="478"/>
        <end position="582"/>
    </location>
</feature>
<dbReference type="Gene3D" id="1.10.287.130">
    <property type="match status" value="1"/>
</dbReference>
<comment type="caution">
    <text evidence="9">The sequence shown here is derived from an EMBL/GenBank/DDBJ whole genome shotgun (WGS) entry which is preliminary data.</text>
</comment>
<evidence type="ECO:0000256" key="7">
    <source>
        <dbReference type="SAM" id="Phobius"/>
    </source>
</evidence>
<evidence type="ECO:0000256" key="4">
    <source>
        <dbReference type="ARBA" id="ARBA00022777"/>
    </source>
</evidence>
<keyword evidence="7" id="KW-0812">Transmembrane</keyword>
<dbReference type="RefSeq" id="WP_379277702.1">
    <property type="nucleotide sequence ID" value="NZ_JBHUGT010000035.1"/>
</dbReference>
<evidence type="ECO:0000256" key="3">
    <source>
        <dbReference type="ARBA" id="ARBA00022741"/>
    </source>
</evidence>
<reference evidence="10" key="1">
    <citation type="journal article" date="2019" name="Int. J. Syst. Evol. Microbiol.">
        <title>The Global Catalogue of Microorganisms (GCM) 10K type strain sequencing project: providing services to taxonomists for standard genome sequencing and annotation.</title>
        <authorList>
            <consortium name="The Broad Institute Genomics Platform"/>
            <consortium name="The Broad Institute Genome Sequencing Center for Infectious Disease"/>
            <person name="Wu L."/>
            <person name="Ma J."/>
        </authorList>
    </citation>
    <scope>NUCLEOTIDE SEQUENCE [LARGE SCALE GENOMIC DNA]</scope>
    <source>
        <strain evidence="10">TISTR 1827</strain>
    </source>
</reference>
<dbReference type="GO" id="GO:0004673">
    <property type="term" value="F:protein histidine kinase activity"/>
    <property type="evidence" value="ECO:0007669"/>
    <property type="project" value="UniProtKB-EC"/>
</dbReference>
<dbReference type="SUPFAM" id="SSF55874">
    <property type="entry name" value="ATPase domain of HSP90 chaperone/DNA topoisomerase II/histidine kinase"/>
    <property type="match status" value="1"/>
</dbReference>
<dbReference type="InterPro" id="IPR005467">
    <property type="entry name" value="His_kinase_dom"/>
</dbReference>
<organism evidence="9 10">
    <name type="scientific">Paenibacillus thailandensis</name>
    <dbReference type="NCBI Taxonomy" id="393250"/>
    <lineage>
        <taxon>Bacteria</taxon>
        <taxon>Bacillati</taxon>
        <taxon>Bacillota</taxon>
        <taxon>Bacilli</taxon>
        <taxon>Bacillales</taxon>
        <taxon>Paenibacillaceae</taxon>
        <taxon>Paenibacillus</taxon>
    </lineage>
</organism>
<feature type="transmembrane region" description="Helical" evidence="7">
    <location>
        <begin position="6"/>
        <end position="27"/>
    </location>
</feature>
<keyword evidence="3" id="KW-0547">Nucleotide-binding</keyword>
<keyword evidence="6" id="KW-0902">Two-component regulatory system</keyword>
<accession>A0ABW5R2V7</accession>
<dbReference type="InterPro" id="IPR003594">
    <property type="entry name" value="HATPase_dom"/>
</dbReference>
<keyword evidence="1" id="KW-0597">Phosphoprotein</keyword>
<evidence type="ECO:0000256" key="5">
    <source>
        <dbReference type="ARBA" id="ARBA00022840"/>
    </source>
</evidence>
<evidence type="ECO:0000256" key="2">
    <source>
        <dbReference type="ARBA" id="ARBA00022679"/>
    </source>
</evidence>
<keyword evidence="2 9" id="KW-0808">Transferase</keyword>
<dbReference type="SMART" id="SM00387">
    <property type="entry name" value="HATPase_c"/>
    <property type="match status" value="1"/>
</dbReference>
<dbReference type="SUPFAM" id="SSF55890">
    <property type="entry name" value="Sporulation response regulatory protein Spo0B"/>
    <property type="match status" value="1"/>
</dbReference>
<sequence length="582" mass="65676">MQRNIWLAAISVIVVIILLNNSAYYLLTKRVLEQSLRKEMASVAGQIELSLEQSRHGSILFEDQIGRELRAASIAARYALDPDVEKVTNRQLEELSGKLGVSHITLMKRTEGDIVLYKSSDPNEIGQGTKNMKPWFDIFNQLFDRQAVTSGWIGQTLPNFWTGPYETATTDVDSINKWGYCYDGTTNYIIDPFVGYDRLKRYEDITGVSRLIGETLKRNDSLKEISILNPHTFGKGKIETINENGEKRVHILQQPVAYGSYRYKADDDAKLVAEAYATGETVAKEMRIGGERLYKMFIPVKIKNDLLKMTDQNGNKMDSYVLALVSDYGMIQNELNKQFLNMGLIIIAITFLSIVIAVGFMKVYKHSKEKAVRDTQSAYAEEMNQMFLAIRGQRHDFINHVQTIHALAELNKTEELVAYTKELTGEIRAVNDIIHIGNPAVAALVRSKISQAETFKIRFICSFEGLEQLEMGTRTFDLNRVIGNLIDNAFDEVRKMPEEEREVGISGIRREGRLELRVSNRCRDAESVAAAPVFCPGYTTKEDGHQGLGLSIVQSIVDGYKGEIAVRAVSEHTLEFVVYIPL</sequence>
<dbReference type="EMBL" id="JBHUMY010000032">
    <property type="protein sequence ID" value="MFD2662822.1"/>
    <property type="molecule type" value="Genomic_DNA"/>
</dbReference>
<feature type="transmembrane region" description="Helical" evidence="7">
    <location>
        <begin position="339"/>
        <end position="361"/>
    </location>
</feature>
<name>A0ABW5R2V7_9BACL</name>
<evidence type="ECO:0000259" key="8">
    <source>
        <dbReference type="PROSITE" id="PS50109"/>
    </source>
</evidence>
<protein>
    <submittedName>
        <fullName evidence="9">Sensor histidine kinase</fullName>
        <ecNumber evidence="9">2.7.13.3</ecNumber>
    </submittedName>
</protein>
<dbReference type="Proteomes" id="UP001597493">
    <property type="component" value="Unassembled WGS sequence"/>
</dbReference>
<dbReference type="PROSITE" id="PS50109">
    <property type="entry name" value="HIS_KIN"/>
    <property type="match status" value="1"/>
</dbReference>
<gene>
    <name evidence="9" type="ORF">ACFSW5_21435</name>
</gene>
<dbReference type="InterPro" id="IPR039506">
    <property type="entry name" value="SPOB_a"/>
</dbReference>